<proteinExistence type="predicted"/>
<gene>
    <name evidence="1" type="ORF">O181_024414</name>
</gene>
<evidence type="ECO:0000313" key="1">
    <source>
        <dbReference type="EMBL" id="MBW0484699.1"/>
    </source>
</evidence>
<dbReference type="Proteomes" id="UP000765509">
    <property type="component" value="Unassembled WGS sequence"/>
</dbReference>
<name>A0A9Q3CIL9_9BASI</name>
<dbReference type="AlphaFoldDB" id="A0A9Q3CIL9"/>
<reference evidence="1" key="1">
    <citation type="submission" date="2021-03" db="EMBL/GenBank/DDBJ databases">
        <title>Draft genome sequence of rust myrtle Austropuccinia psidii MF-1, a brazilian biotype.</title>
        <authorList>
            <person name="Quecine M.C."/>
            <person name="Pachon D.M.R."/>
            <person name="Bonatelli M.L."/>
            <person name="Correr F.H."/>
            <person name="Franceschini L.M."/>
            <person name="Leite T.F."/>
            <person name="Margarido G.R.A."/>
            <person name="Almeida C.A."/>
            <person name="Ferrarezi J.A."/>
            <person name="Labate C.A."/>
        </authorList>
    </citation>
    <scope>NUCLEOTIDE SEQUENCE</scope>
    <source>
        <strain evidence="1">MF-1</strain>
    </source>
</reference>
<evidence type="ECO:0000313" key="2">
    <source>
        <dbReference type="Proteomes" id="UP000765509"/>
    </source>
</evidence>
<comment type="caution">
    <text evidence="1">The sequence shown here is derived from an EMBL/GenBank/DDBJ whole genome shotgun (WGS) entry which is preliminary data.</text>
</comment>
<protein>
    <submittedName>
        <fullName evidence="1">Uncharacterized protein</fullName>
    </submittedName>
</protein>
<sequence length="203" mass="22848">MDWAPYVLGHQQLTLMEDGAPIHTSQVLRSFTTLSLLSYRAGLCRIRCSNLPYHSRTLWVANWAGELSGRRGCSVVAITRHLQSSAEEDRLNLTRSRVQSPATPSFPRSGRPCAYHPAFLRGAQRTGQVAEERMSDSELFRLSSFEARLHSTARPSLLMLPILLSHITFLLIQTAGQGRLLDRPAQFPFWESFVWTKIPGNGE</sequence>
<keyword evidence="2" id="KW-1185">Reference proteome</keyword>
<dbReference type="EMBL" id="AVOT02007819">
    <property type="protein sequence ID" value="MBW0484699.1"/>
    <property type="molecule type" value="Genomic_DNA"/>
</dbReference>
<accession>A0A9Q3CIL9</accession>
<organism evidence="1 2">
    <name type="scientific">Austropuccinia psidii MF-1</name>
    <dbReference type="NCBI Taxonomy" id="1389203"/>
    <lineage>
        <taxon>Eukaryota</taxon>
        <taxon>Fungi</taxon>
        <taxon>Dikarya</taxon>
        <taxon>Basidiomycota</taxon>
        <taxon>Pucciniomycotina</taxon>
        <taxon>Pucciniomycetes</taxon>
        <taxon>Pucciniales</taxon>
        <taxon>Sphaerophragmiaceae</taxon>
        <taxon>Austropuccinia</taxon>
    </lineage>
</organism>